<accession>A0ABS6RYU9</accession>
<evidence type="ECO:0000313" key="1">
    <source>
        <dbReference type="EMBL" id="MBV6341756.1"/>
    </source>
</evidence>
<proteinExistence type="predicted"/>
<organism evidence="1 2">
    <name type="scientific">Candidatus Magnetobacterium casense</name>
    <dbReference type="NCBI Taxonomy" id="1455061"/>
    <lineage>
        <taxon>Bacteria</taxon>
        <taxon>Pseudomonadati</taxon>
        <taxon>Nitrospirota</taxon>
        <taxon>Thermodesulfovibrionia</taxon>
        <taxon>Thermodesulfovibrionales</taxon>
        <taxon>Candidatus Magnetobacteriaceae</taxon>
        <taxon>Candidatus Magnetobacterium</taxon>
    </lineage>
</organism>
<gene>
    <name evidence="1" type="ORF">HWQ67_09170</name>
</gene>
<keyword evidence="2" id="KW-1185">Reference proteome</keyword>
<comment type="caution">
    <text evidence="1">The sequence shown here is derived from an EMBL/GenBank/DDBJ whole genome shotgun (WGS) entry which is preliminary data.</text>
</comment>
<sequence length="172" mass="20241">MSEESKCKGCGAKATYVINTPVGLCPSCLEKEREISKPITIDGKEYFREQSFADAKPGDRVWNDKLQIWFTILRVENEKVFIKDLYSCYGPYDLDGTRPSSGPIIFWEPPLILYRPRPRRKMKKSRCVWINLYIDGPGETWLNENEAKRMSNTRSGYLETRKIEWEWEEEEE</sequence>
<dbReference type="EMBL" id="JABXWD010000146">
    <property type="protein sequence ID" value="MBV6341756.1"/>
    <property type="molecule type" value="Genomic_DNA"/>
</dbReference>
<protein>
    <submittedName>
        <fullName evidence="1">Uncharacterized protein</fullName>
    </submittedName>
</protein>
<dbReference type="Proteomes" id="UP001196980">
    <property type="component" value="Unassembled WGS sequence"/>
</dbReference>
<evidence type="ECO:0000313" key="2">
    <source>
        <dbReference type="Proteomes" id="UP001196980"/>
    </source>
</evidence>
<reference evidence="1 2" key="1">
    <citation type="journal article" date="2020" name="J Geophys Res Biogeosci">
        <title>Magnetotaxis as an Adaptation to Enable Bacterial Shuttling of Microbial Sulfur and Sulfur Cycling Across Aquatic Oxic#Anoxic Interfaces.</title>
        <authorList>
            <person name="Li J."/>
            <person name="Liu P."/>
            <person name="Wang J."/>
            <person name="Roberts A.P."/>
            <person name="Pan Y."/>
        </authorList>
    </citation>
    <scope>NUCLEOTIDE SEQUENCE [LARGE SCALE GENOMIC DNA]</scope>
    <source>
        <strain evidence="1 2">MYR-1_YQ</strain>
    </source>
</reference>
<name>A0ABS6RYU9_9BACT</name>